<accession>A0ABR2G029</accession>
<keyword evidence="2" id="KW-1185">Reference proteome</keyword>
<evidence type="ECO:0000313" key="1">
    <source>
        <dbReference type="EMBL" id="KAK8589718.1"/>
    </source>
</evidence>
<sequence>MPKKKAKVRFDEAEKLEVGQLMDEVKEMKEMKTSFASLERKVDEMGKLIRVVLDVVKVREVVDEQPKASGPGEVS</sequence>
<gene>
    <name evidence="1" type="ORF">V6N12_024109</name>
</gene>
<protein>
    <submittedName>
        <fullName evidence="1">Uncharacterized protein</fullName>
    </submittedName>
</protein>
<evidence type="ECO:0000313" key="2">
    <source>
        <dbReference type="Proteomes" id="UP001472677"/>
    </source>
</evidence>
<organism evidence="1 2">
    <name type="scientific">Hibiscus sabdariffa</name>
    <name type="common">roselle</name>
    <dbReference type="NCBI Taxonomy" id="183260"/>
    <lineage>
        <taxon>Eukaryota</taxon>
        <taxon>Viridiplantae</taxon>
        <taxon>Streptophyta</taxon>
        <taxon>Embryophyta</taxon>
        <taxon>Tracheophyta</taxon>
        <taxon>Spermatophyta</taxon>
        <taxon>Magnoliopsida</taxon>
        <taxon>eudicotyledons</taxon>
        <taxon>Gunneridae</taxon>
        <taxon>Pentapetalae</taxon>
        <taxon>rosids</taxon>
        <taxon>malvids</taxon>
        <taxon>Malvales</taxon>
        <taxon>Malvaceae</taxon>
        <taxon>Malvoideae</taxon>
        <taxon>Hibiscus</taxon>
    </lineage>
</organism>
<dbReference type="EMBL" id="JBBPBM010000004">
    <property type="protein sequence ID" value="KAK8589718.1"/>
    <property type="molecule type" value="Genomic_DNA"/>
</dbReference>
<dbReference type="Proteomes" id="UP001472677">
    <property type="component" value="Unassembled WGS sequence"/>
</dbReference>
<name>A0ABR2G029_9ROSI</name>
<comment type="caution">
    <text evidence="1">The sequence shown here is derived from an EMBL/GenBank/DDBJ whole genome shotgun (WGS) entry which is preliminary data.</text>
</comment>
<proteinExistence type="predicted"/>
<reference evidence="1 2" key="1">
    <citation type="journal article" date="2024" name="G3 (Bethesda)">
        <title>Genome assembly of Hibiscus sabdariffa L. provides insights into metabolisms of medicinal natural products.</title>
        <authorList>
            <person name="Kim T."/>
        </authorList>
    </citation>
    <scope>NUCLEOTIDE SEQUENCE [LARGE SCALE GENOMIC DNA]</scope>
    <source>
        <strain evidence="1">TK-2024</strain>
        <tissue evidence="1">Old leaves</tissue>
    </source>
</reference>